<comment type="caution">
    <text evidence="2">The sequence shown here is derived from an EMBL/GenBank/DDBJ whole genome shotgun (WGS) entry which is preliminary data.</text>
</comment>
<dbReference type="Proteomes" id="UP000309215">
    <property type="component" value="Unassembled WGS sequence"/>
</dbReference>
<name>A0A4U1JG31_9BACT</name>
<dbReference type="OrthoDB" id="9871142at2"/>
<accession>A0A4U1JG31</accession>
<evidence type="ECO:0000256" key="1">
    <source>
        <dbReference type="SAM" id="Phobius"/>
    </source>
</evidence>
<organism evidence="2 3">
    <name type="scientific">Polyangium fumosum</name>
    <dbReference type="NCBI Taxonomy" id="889272"/>
    <lineage>
        <taxon>Bacteria</taxon>
        <taxon>Pseudomonadati</taxon>
        <taxon>Myxococcota</taxon>
        <taxon>Polyangia</taxon>
        <taxon>Polyangiales</taxon>
        <taxon>Polyangiaceae</taxon>
        <taxon>Polyangium</taxon>
    </lineage>
</organism>
<proteinExistence type="predicted"/>
<keyword evidence="1" id="KW-0472">Membrane</keyword>
<keyword evidence="3" id="KW-1185">Reference proteome</keyword>
<sequence>MKVNPDPEKDAAEAAVICIVGMGAIFAAVFLALFTHAGPEPYVFILFALLFTPVALRLIEHDSE</sequence>
<evidence type="ECO:0000313" key="2">
    <source>
        <dbReference type="EMBL" id="TKD09151.1"/>
    </source>
</evidence>
<protein>
    <submittedName>
        <fullName evidence="2">Uncharacterized protein</fullName>
    </submittedName>
</protein>
<dbReference type="AlphaFoldDB" id="A0A4U1JG31"/>
<feature type="transmembrane region" description="Helical" evidence="1">
    <location>
        <begin position="41"/>
        <end position="59"/>
    </location>
</feature>
<dbReference type="EMBL" id="SSMQ01000011">
    <property type="protein sequence ID" value="TKD09151.1"/>
    <property type="molecule type" value="Genomic_DNA"/>
</dbReference>
<reference evidence="2 3" key="1">
    <citation type="submission" date="2019-04" db="EMBL/GenBank/DDBJ databases">
        <authorList>
            <person name="Li Y."/>
            <person name="Wang J."/>
        </authorList>
    </citation>
    <scope>NUCLEOTIDE SEQUENCE [LARGE SCALE GENOMIC DNA]</scope>
    <source>
        <strain evidence="2 3">DSM 14668</strain>
    </source>
</reference>
<keyword evidence="1" id="KW-0812">Transmembrane</keyword>
<keyword evidence="1" id="KW-1133">Transmembrane helix</keyword>
<gene>
    <name evidence="2" type="ORF">E8A74_12760</name>
</gene>
<feature type="transmembrane region" description="Helical" evidence="1">
    <location>
        <begin position="12"/>
        <end position="35"/>
    </location>
</feature>
<dbReference type="RefSeq" id="WP_136929260.1">
    <property type="nucleotide sequence ID" value="NZ_SSMQ01000011.1"/>
</dbReference>
<evidence type="ECO:0000313" key="3">
    <source>
        <dbReference type="Proteomes" id="UP000309215"/>
    </source>
</evidence>